<accession>A0A382Q236</accession>
<gene>
    <name evidence="2" type="ORF">METZ01_LOCUS332517</name>
</gene>
<feature type="transmembrane region" description="Helical" evidence="1">
    <location>
        <begin position="70"/>
        <end position="89"/>
    </location>
</feature>
<name>A0A382Q236_9ZZZZ</name>
<keyword evidence="1" id="KW-0472">Membrane</keyword>
<dbReference type="EMBL" id="UINC01111441">
    <property type="protein sequence ID" value="SVC79663.1"/>
    <property type="molecule type" value="Genomic_DNA"/>
</dbReference>
<dbReference type="AlphaFoldDB" id="A0A382Q236"/>
<sequence>KYTFPPDPLTVAAGQEAEANVSVKTKRPLKGKPRAYNLSVMVTPDKTSDLQTLRAQLDAIALIRPWHIPVLILTLIMLVVAAYSLLWWFTLNDSWTYLGQEKWDDNGIHTVEYPLTHGIVYSIAFALEGYPQDPEDEGGFTSRLGKAKESISDAGENLDTAGRLARQAGVSTSAVDAKVVKVEAVEGKSEHYKVNDLGGAQSESDPRIRAQIQWEDHPDMASTLTMILRSPSGKCSTPQRMGQGHEPHSYKPAEFPAMDDCIDVALSSTLLDEHTRKPSSFEYAPPMSVYCMTKLTKTLIYESEGKPLVDAGYTFDKAEEYFADLIDPLDFENKWI</sequence>
<keyword evidence="1" id="KW-1133">Transmembrane helix</keyword>
<keyword evidence="1" id="KW-0812">Transmembrane</keyword>
<evidence type="ECO:0000313" key="2">
    <source>
        <dbReference type="EMBL" id="SVC79663.1"/>
    </source>
</evidence>
<proteinExistence type="predicted"/>
<reference evidence="2" key="1">
    <citation type="submission" date="2018-05" db="EMBL/GenBank/DDBJ databases">
        <authorList>
            <person name="Lanie J.A."/>
            <person name="Ng W.-L."/>
            <person name="Kazmierczak K.M."/>
            <person name="Andrzejewski T.M."/>
            <person name="Davidsen T.M."/>
            <person name="Wayne K.J."/>
            <person name="Tettelin H."/>
            <person name="Glass J.I."/>
            <person name="Rusch D."/>
            <person name="Podicherti R."/>
            <person name="Tsui H.-C.T."/>
            <person name="Winkler M.E."/>
        </authorList>
    </citation>
    <scope>NUCLEOTIDE SEQUENCE</scope>
</reference>
<feature type="non-terminal residue" evidence="2">
    <location>
        <position position="336"/>
    </location>
</feature>
<evidence type="ECO:0000256" key="1">
    <source>
        <dbReference type="SAM" id="Phobius"/>
    </source>
</evidence>
<organism evidence="2">
    <name type="scientific">marine metagenome</name>
    <dbReference type="NCBI Taxonomy" id="408172"/>
    <lineage>
        <taxon>unclassified sequences</taxon>
        <taxon>metagenomes</taxon>
        <taxon>ecological metagenomes</taxon>
    </lineage>
</organism>
<feature type="non-terminal residue" evidence="2">
    <location>
        <position position="1"/>
    </location>
</feature>
<protein>
    <submittedName>
        <fullName evidence="2">Uncharacterized protein</fullName>
    </submittedName>
</protein>